<dbReference type="Pfam" id="PF13489">
    <property type="entry name" value="Methyltransf_23"/>
    <property type="match status" value="1"/>
</dbReference>
<proteinExistence type="predicted"/>
<dbReference type="GO" id="GO:0032259">
    <property type="term" value="P:methylation"/>
    <property type="evidence" value="ECO:0007669"/>
    <property type="project" value="UniProtKB-KW"/>
</dbReference>
<accession>A0ABS4PR16</accession>
<evidence type="ECO:0000313" key="1">
    <source>
        <dbReference type="EMBL" id="MBP2181860.1"/>
    </source>
</evidence>
<dbReference type="CDD" id="cd02440">
    <property type="entry name" value="AdoMet_MTases"/>
    <property type="match status" value="1"/>
</dbReference>
<keyword evidence="1" id="KW-0489">Methyltransferase</keyword>
<name>A0ABS4PR16_9PSEU</name>
<dbReference type="RefSeq" id="WP_209665229.1">
    <property type="nucleotide sequence ID" value="NZ_JAGGMS010000001.1"/>
</dbReference>
<evidence type="ECO:0000313" key="2">
    <source>
        <dbReference type="Proteomes" id="UP000741013"/>
    </source>
</evidence>
<dbReference type="InterPro" id="IPR029063">
    <property type="entry name" value="SAM-dependent_MTases_sf"/>
</dbReference>
<dbReference type="EMBL" id="JAGGMS010000001">
    <property type="protein sequence ID" value="MBP2181860.1"/>
    <property type="molecule type" value="Genomic_DNA"/>
</dbReference>
<dbReference type="SUPFAM" id="SSF53335">
    <property type="entry name" value="S-adenosyl-L-methionine-dependent methyltransferases"/>
    <property type="match status" value="1"/>
</dbReference>
<comment type="caution">
    <text evidence="1">The sequence shown here is derived from an EMBL/GenBank/DDBJ whole genome shotgun (WGS) entry which is preliminary data.</text>
</comment>
<dbReference type="GO" id="GO:0008168">
    <property type="term" value="F:methyltransferase activity"/>
    <property type="evidence" value="ECO:0007669"/>
    <property type="project" value="UniProtKB-KW"/>
</dbReference>
<keyword evidence="1" id="KW-0808">Transferase</keyword>
<dbReference type="Proteomes" id="UP000741013">
    <property type="component" value="Unassembled WGS sequence"/>
</dbReference>
<dbReference type="Gene3D" id="3.40.50.150">
    <property type="entry name" value="Vaccinia Virus protein VP39"/>
    <property type="match status" value="1"/>
</dbReference>
<sequence>MDVKAPAYVFGDRADALREQARCLSAAYDPLTIEGLTALGVGPGWRCLEIGAGGGSIARWLAARTAPTGRVLATDLRLGEQPGAPGLSWLRHDVVTDPLPTAAFDLVHARLVLRHLPQRRAVLRKLAASLEPGGWLQIDEFDTSYGHCLRGDAEALYQQFLGAVATVMNRAGADRTWGRQAVAALTEAGFTEVTARPSLEVWNAESPGLQLLVHHTHHLRDELLAAGMTAQQLADVRAVMTDPEFLAVSCPMFVVQGRR</sequence>
<protein>
    <submittedName>
        <fullName evidence="1">SAM-dependent methyltransferase</fullName>
    </submittedName>
</protein>
<organism evidence="1 2">
    <name type="scientific">Amycolatopsis magusensis</name>
    <dbReference type="NCBI Taxonomy" id="882444"/>
    <lineage>
        <taxon>Bacteria</taxon>
        <taxon>Bacillati</taxon>
        <taxon>Actinomycetota</taxon>
        <taxon>Actinomycetes</taxon>
        <taxon>Pseudonocardiales</taxon>
        <taxon>Pseudonocardiaceae</taxon>
        <taxon>Amycolatopsis</taxon>
    </lineage>
</organism>
<dbReference type="PANTHER" id="PTHR43591">
    <property type="entry name" value="METHYLTRANSFERASE"/>
    <property type="match status" value="1"/>
</dbReference>
<reference evidence="1 2" key="1">
    <citation type="submission" date="2021-03" db="EMBL/GenBank/DDBJ databases">
        <title>Sequencing the genomes of 1000 actinobacteria strains.</title>
        <authorList>
            <person name="Klenk H.-P."/>
        </authorList>
    </citation>
    <scope>NUCLEOTIDE SEQUENCE [LARGE SCALE GENOMIC DNA]</scope>
    <source>
        <strain evidence="1 2">DSM 45510</strain>
    </source>
</reference>
<keyword evidence="2" id="KW-1185">Reference proteome</keyword>
<gene>
    <name evidence="1" type="ORF">JOM49_003386</name>
</gene>